<dbReference type="InterPro" id="IPR023214">
    <property type="entry name" value="HAD_sf"/>
</dbReference>
<organism evidence="6 7">
    <name type="scientific">Kaistia defluvii</name>
    <dbReference type="NCBI Taxonomy" id="410841"/>
    <lineage>
        <taxon>Bacteria</taxon>
        <taxon>Pseudomonadati</taxon>
        <taxon>Pseudomonadota</taxon>
        <taxon>Alphaproteobacteria</taxon>
        <taxon>Hyphomicrobiales</taxon>
        <taxon>Kaistiaceae</taxon>
        <taxon>Kaistia</taxon>
    </lineage>
</organism>
<dbReference type="InterPro" id="IPR041492">
    <property type="entry name" value="HAD_2"/>
</dbReference>
<keyword evidence="5" id="KW-0119">Carbohydrate metabolism</keyword>
<dbReference type="RefSeq" id="WP_354549477.1">
    <property type="nucleotide sequence ID" value="NZ_JBEPSM010000001.1"/>
</dbReference>
<sequence length="222" mass="23520">MSGVLLFDLDGTLLDIDHLHYEAWRQQVAIHGVELDQHRYRTQVMGFPNHTILADLVPGLSSEQGAALVEAKEVLFRSLATDLVPAAGLVDFLDWADGLGTRYGVVTNAPRPNAEQELAGIGMAKRFETVVIGDELAHAKPHPLPYLTGLDRLGGTAANSVAFEDSISGIRAALAAGLAVVGLTTGLSAERLIAEGAGLAVPHFDDPRLRPFVAACLESVPA</sequence>
<comment type="similarity">
    <text evidence="2">Belongs to the HAD-like hydrolase superfamily. CbbY/CbbZ/Gph/YieH family.</text>
</comment>
<dbReference type="Proteomes" id="UP001549321">
    <property type="component" value="Unassembled WGS sequence"/>
</dbReference>
<dbReference type="InterPro" id="IPR006439">
    <property type="entry name" value="HAD-SF_hydro_IA"/>
</dbReference>
<dbReference type="Gene3D" id="1.10.150.240">
    <property type="entry name" value="Putative phosphatase, domain 2"/>
    <property type="match status" value="1"/>
</dbReference>
<keyword evidence="6" id="KW-0378">Hydrolase</keyword>
<dbReference type="InterPro" id="IPR036412">
    <property type="entry name" value="HAD-like_sf"/>
</dbReference>
<name>A0ABV2QWA3_9HYPH</name>
<proteinExistence type="inferred from homology"/>
<dbReference type="InterPro" id="IPR051600">
    <property type="entry name" value="Beta-PGM-like"/>
</dbReference>
<evidence type="ECO:0000256" key="3">
    <source>
        <dbReference type="ARBA" id="ARBA00022723"/>
    </source>
</evidence>
<evidence type="ECO:0000313" key="7">
    <source>
        <dbReference type="Proteomes" id="UP001549321"/>
    </source>
</evidence>
<dbReference type="CDD" id="cd07505">
    <property type="entry name" value="HAD_BPGM-like"/>
    <property type="match status" value="1"/>
</dbReference>
<evidence type="ECO:0000256" key="1">
    <source>
        <dbReference type="ARBA" id="ARBA00001946"/>
    </source>
</evidence>
<comment type="caution">
    <text evidence="6">The sequence shown here is derived from an EMBL/GenBank/DDBJ whole genome shotgun (WGS) entry which is preliminary data.</text>
</comment>
<comment type="cofactor">
    <cofactor evidence="1">
        <name>Mg(2+)</name>
        <dbReference type="ChEBI" id="CHEBI:18420"/>
    </cofactor>
</comment>
<dbReference type="EMBL" id="JBEPSM010000001">
    <property type="protein sequence ID" value="MET4633299.1"/>
    <property type="molecule type" value="Genomic_DNA"/>
</dbReference>
<keyword evidence="3" id="KW-0479">Metal-binding</keyword>
<dbReference type="Gene3D" id="3.40.50.1000">
    <property type="entry name" value="HAD superfamily/HAD-like"/>
    <property type="match status" value="1"/>
</dbReference>
<dbReference type="SFLD" id="SFLDG01129">
    <property type="entry name" value="C1.5:_HAD__Beta-PGM__Phosphata"/>
    <property type="match status" value="1"/>
</dbReference>
<evidence type="ECO:0000313" key="6">
    <source>
        <dbReference type="EMBL" id="MET4633299.1"/>
    </source>
</evidence>
<dbReference type="PANTHER" id="PTHR46193">
    <property type="entry name" value="6-PHOSPHOGLUCONATE PHOSPHATASE"/>
    <property type="match status" value="1"/>
</dbReference>
<dbReference type="GO" id="GO:0016787">
    <property type="term" value="F:hydrolase activity"/>
    <property type="evidence" value="ECO:0007669"/>
    <property type="project" value="UniProtKB-KW"/>
</dbReference>
<keyword evidence="7" id="KW-1185">Reference proteome</keyword>
<dbReference type="Pfam" id="PF13419">
    <property type="entry name" value="HAD_2"/>
    <property type="match status" value="1"/>
</dbReference>
<dbReference type="NCBIfam" id="TIGR01509">
    <property type="entry name" value="HAD-SF-IA-v3"/>
    <property type="match status" value="1"/>
</dbReference>
<dbReference type="InterPro" id="IPR023198">
    <property type="entry name" value="PGP-like_dom2"/>
</dbReference>
<protein>
    <submittedName>
        <fullName evidence="6">HAD superfamily hydrolase (TIGR01509 family)</fullName>
    </submittedName>
</protein>
<dbReference type="SFLD" id="SFLDS00003">
    <property type="entry name" value="Haloacid_Dehalogenase"/>
    <property type="match status" value="1"/>
</dbReference>
<reference evidence="6 7" key="1">
    <citation type="submission" date="2024-06" db="EMBL/GenBank/DDBJ databases">
        <title>Sorghum-associated microbial communities from plants grown in Nebraska, USA.</title>
        <authorList>
            <person name="Schachtman D."/>
        </authorList>
    </citation>
    <scope>NUCLEOTIDE SEQUENCE [LARGE SCALE GENOMIC DNA]</scope>
    <source>
        <strain evidence="6 7">3207</strain>
    </source>
</reference>
<accession>A0ABV2QWA3</accession>
<dbReference type="PANTHER" id="PTHR46193:SF18">
    <property type="entry name" value="HEXITOL PHOSPHATASE B"/>
    <property type="match status" value="1"/>
</dbReference>
<evidence type="ECO:0000256" key="4">
    <source>
        <dbReference type="ARBA" id="ARBA00022842"/>
    </source>
</evidence>
<evidence type="ECO:0000256" key="5">
    <source>
        <dbReference type="ARBA" id="ARBA00023277"/>
    </source>
</evidence>
<keyword evidence="4" id="KW-0460">Magnesium</keyword>
<gene>
    <name evidence="6" type="ORF">ABIE08_001212</name>
</gene>
<evidence type="ECO:0000256" key="2">
    <source>
        <dbReference type="ARBA" id="ARBA00006171"/>
    </source>
</evidence>
<dbReference type="SUPFAM" id="SSF56784">
    <property type="entry name" value="HAD-like"/>
    <property type="match status" value="1"/>
</dbReference>